<organism evidence="2 3">
    <name type="scientific">Lottia gigantea</name>
    <name type="common">Giant owl limpet</name>
    <dbReference type="NCBI Taxonomy" id="225164"/>
    <lineage>
        <taxon>Eukaryota</taxon>
        <taxon>Metazoa</taxon>
        <taxon>Spiralia</taxon>
        <taxon>Lophotrochozoa</taxon>
        <taxon>Mollusca</taxon>
        <taxon>Gastropoda</taxon>
        <taxon>Patellogastropoda</taxon>
        <taxon>Lottioidea</taxon>
        <taxon>Lottiidae</taxon>
        <taxon>Lottia</taxon>
    </lineage>
</organism>
<dbReference type="HOGENOM" id="CLU_1168382_0_0_1"/>
<feature type="domain" description="VWFA" evidence="1">
    <location>
        <begin position="3"/>
        <end position="181"/>
    </location>
</feature>
<proteinExistence type="predicted"/>
<feature type="non-terminal residue" evidence="2">
    <location>
        <position position="238"/>
    </location>
</feature>
<dbReference type="SUPFAM" id="SSF53300">
    <property type="entry name" value="vWA-like"/>
    <property type="match status" value="2"/>
</dbReference>
<dbReference type="EMBL" id="KB202954">
    <property type="protein sequence ID" value="ESO86929.1"/>
    <property type="molecule type" value="Genomic_DNA"/>
</dbReference>
<dbReference type="OrthoDB" id="10256829at2759"/>
<dbReference type="Proteomes" id="UP000030746">
    <property type="component" value="Unassembled WGS sequence"/>
</dbReference>
<protein>
    <recommendedName>
        <fullName evidence="1">VWFA domain-containing protein</fullName>
    </recommendedName>
</protein>
<dbReference type="GeneID" id="20252165"/>
<dbReference type="AlphaFoldDB" id="V4BDS6"/>
<dbReference type="PANTHER" id="PTHR24020">
    <property type="entry name" value="COLLAGEN ALPHA"/>
    <property type="match status" value="1"/>
</dbReference>
<dbReference type="PROSITE" id="PS50234">
    <property type="entry name" value="VWFA"/>
    <property type="match status" value="2"/>
</dbReference>
<dbReference type="Pfam" id="PF00092">
    <property type="entry name" value="VWA"/>
    <property type="match status" value="2"/>
</dbReference>
<gene>
    <name evidence="2" type="ORF">LOTGIDRAFT_74980</name>
</gene>
<evidence type="ECO:0000313" key="2">
    <source>
        <dbReference type="EMBL" id="ESO86929.1"/>
    </source>
</evidence>
<accession>V4BDS6</accession>
<dbReference type="CTD" id="20252165"/>
<feature type="non-terminal residue" evidence="2">
    <location>
        <position position="1"/>
    </location>
</feature>
<dbReference type="PRINTS" id="PR00453">
    <property type="entry name" value="VWFADOMAIN"/>
</dbReference>
<keyword evidence="3" id="KW-1185">Reference proteome</keyword>
<dbReference type="InterPro" id="IPR050525">
    <property type="entry name" value="ECM_Assembly_Org"/>
</dbReference>
<sequence length="238" mass="24935">PRDIVLVVDGSQSIGTASFDLLKTKLIDFTKQVPMGPLETNVGVVVYSSSVQPSGIIPLTSDQAAIEAAINALPYPEAGTNTHLGMIEGNNLLSASTRSGVDKVMVDKIMIVITDGVSDFPDATKIAAQNAKNDGVTVYAVGVGGVDPTELNEIASGPTYVQTASDFNTLAQSLLLFSRSLCDCVNPLDVVFVVDGSGSVGPTNFDTMVNRIADAMPRFDLDPAVVNVGLIVFDSDIR</sequence>
<dbReference type="InterPro" id="IPR036465">
    <property type="entry name" value="vWFA_dom_sf"/>
</dbReference>
<dbReference type="Gene3D" id="3.40.50.410">
    <property type="entry name" value="von Willebrand factor, type A domain"/>
    <property type="match status" value="2"/>
</dbReference>
<dbReference type="PANTHER" id="PTHR24020:SF20">
    <property type="entry name" value="PH DOMAIN-CONTAINING PROTEIN"/>
    <property type="match status" value="1"/>
</dbReference>
<dbReference type="KEGG" id="lgi:LOTGIDRAFT_74980"/>
<reference evidence="2 3" key="1">
    <citation type="journal article" date="2013" name="Nature">
        <title>Insights into bilaterian evolution from three spiralian genomes.</title>
        <authorList>
            <person name="Simakov O."/>
            <person name="Marletaz F."/>
            <person name="Cho S.J."/>
            <person name="Edsinger-Gonzales E."/>
            <person name="Havlak P."/>
            <person name="Hellsten U."/>
            <person name="Kuo D.H."/>
            <person name="Larsson T."/>
            <person name="Lv J."/>
            <person name="Arendt D."/>
            <person name="Savage R."/>
            <person name="Osoegawa K."/>
            <person name="de Jong P."/>
            <person name="Grimwood J."/>
            <person name="Chapman J.A."/>
            <person name="Shapiro H."/>
            <person name="Aerts A."/>
            <person name="Otillar R.P."/>
            <person name="Terry A.Y."/>
            <person name="Boore J.L."/>
            <person name="Grigoriev I.V."/>
            <person name="Lindberg D.R."/>
            <person name="Seaver E.C."/>
            <person name="Weisblat D.A."/>
            <person name="Putnam N.H."/>
            <person name="Rokhsar D.S."/>
        </authorList>
    </citation>
    <scope>NUCLEOTIDE SEQUENCE [LARGE SCALE GENOMIC DNA]</scope>
</reference>
<dbReference type="InterPro" id="IPR002035">
    <property type="entry name" value="VWF_A"/>
</dbReference>
<dbReference type="RefSeq" id="XP_009062302.1">
    <property type="nucleotide sequence ID" value="XM_009064054.1"/>
</dbReference>
<feature type="domain" description="VWFA" evidence="1">
    <location>
        <begin position="189"/>
        <end position="238"/>
    </location>
</feature>
<dbReference type="SMART" id="SM00327">
    <property type="entry name" value="VWA"/>
    <property type="match status" value="1"/>
</dbReference>
<name>V4BDS6_LOTGI</name>
<evidence type="ECO:0000313" key="3">
    <source>
        <dbReference type="Proteomes" id="UP000030746"/>
    </source>
</evidence>
<evidence type="ECO:0000259" key="1">
    <source>
        <dbReference type="PROSITE" id="PS50234"/>
    </source>
</evidence>
<dbReference type="STRING" id="225164.V4BDS6"/>
<dbReference type="OMA" id="FMEIPME"/>